<evidence type="ECO:0000313" key="2">
    <source>
        <dbReference type="EMBL" id="KAF3566734.1"/>
    </source>
</evidence>
<keyword evidence="3" id="KW-1185">Reference proteome</keyword>
<gene>
    <name evidence="2" type="ORF">DY000_02011478</name>
</gene>
<accession>A0ABQ7D6U3</accession>
<reference evidence="2 3" key="1">
    <citation type="journal article" date="2020" name="BMC Genomics">
        <title>Intraspecific diversification of the crop wild relative Brassica cretica Lam. using demographic model selection.</title>
        <authorList>
            <person name="Kioukis A."/>
            <person name="Michalopoulou V.A."/>
            <person name="Briers L."/>
            <person name="Pirintsos S."/>
            <person name="Studholme D.J."/>
            <person name="Pavlidis P."/>
            <person name="Sarris P.F."/>
        </authorList>
    </citation>
    <scope>NUCLEOTIDE SEQUENCE [LARGE SCALE GENOMIC DNA]</scope>
    <source>
        <strain evidence="3">cv. PFS-1207/04</strain>
    </source>
</reference>
<feature type="region of interest" description="Disordered" evidence="1">
    <location>
        <begin position="1"/>
        <end position="39"/>
    </location>
</feature>
<dbReference type="Proteomes" id="UP000266723">
    <property type="component" value="Unassembled WGS sequence"/>
</dbReference>
<protein>
    <submittedName>
        <fullName evidence="2">Uncharacterized protein</fullName>
    </submittedName>
</protein>
<dbReference type="EMBL" id="QGKV02000759">
    <property type="protein sequence ID" value="KAF3566734.1"/>
    <property type="molecule type" value="Genomic_DNA"/>
</dbReference>
<evidence type="ECO:0000313" key="3">
    <source>
        <dbReference type="Proteomes" id="UP000266723"/>
    </source>
</evidence>
<comment type="caution">
    <text evidence="2">The sequence shown here is derived from an EMBL/GenBank/DDBJ whole genome shotgun (WGS) entry which is preliminary data.</text>
</comment>
<organism evidence="2 3">
    <name type="scientific">Brassica cretica</name>
    <name type="common">Mustard</name>
    <dbReference type="NCBI Taxonomy" id="69181"/>
    <lineage>
        <taxon>Eukaryota</taxon>
        <taxon>Viridiplantae</taxon>
        <taxon>Streptophyta</taxon>
        <taxon>Embryophyta</taxon>
        <taxon>Tracheophyta</taxon>
        <taxon>Spermatophyta</taxon>
        <taxon>Magnoliopsida</taxon>
        <taxon>eudicotyledons</taxon>
        <taxon>Gunneridae</taxon>
        <taxon>Pentapetalae</taxon>
        <taxon>rosids</taxon>
        <taxon>malvids</taxon>
        <taxon>Brassicales</taxon>
        <taxon>Brassicaceae</taxon>
        <taxon>Brassiceae</taxon>
        <taxon>Brassica</taxon>
    </lineage>
</organism>
<sequence length="100" mass="11654">MEDEDKIQEVDTWKPRHHPKPLRSDRNNESPSKRQESLLGLRSTENITRTTCLTKLKSCHRARLNRGLRSLTRLVATRDLFMDSISTTQLLQNIVWALEA</sequence>
<feature type="compositionally biased region" description="Basic and acidic residues" evidence="1">
    <location>
        <begin position="22"/>
        <end position="36"/>
    </location>
</feature>
<name>A0ABQ7D6U3_BRACR</name>
<proteinExistence type="predicted"/>
<evidence type="ECO:0000256" key="1">
    <source>
        <dbReference type="SAM" id="MobiDB-lite"/>
    </source>
</evidence>